<sequence>MADDEFAGESVGDGDERGSTNVGNERREKALMRKQILDDSSVAAFSQLGASFFAAARARLAEPRAEDVEPTAEAIRARHERMVRNARWRPSLHVDGAESSARPGTEELTDNKLAAPQDDFAKAAVQRLLSKRKFQGDEKEAKEEARPRNLRKTALSFADAEDDF</sequence>
<feature type="compositionally biased region" description="Basic and acidic residues" evidence="1">
    <location>
        <begin position="134"/>
        <end position="147"/>
    </location>
</feature>
<organism evidence="2">
    <name type="scientific">Cladocopium goreaui</name>
    <dbReference type="NCBI Taxonomy" id="2562237"/>
    <lineage>
        <taxon>Eukaryota</taxon>
        <taxon>Sar</taxon>
        <taxon>Alveolata</taxon>
        <taxon>Dinophyceae</taxon>
        <taxon>Suessiales</taxon>
        <taxon>Symbiodiniaceae</taxon>
        <taxon>Cladocopium</taxon>
    </lineage>
</organism>
<dbReference type="OrthoDB" id="428063at2759"/>
<dbReference type="EMBL" id="CAMXCT010004546">
    <property type="protein sequence ID" value="CAI4009502.1"/>
    <property type="molecule type" value="Genomic_DNA"/>
</dbReference>
<reference evidence="3" key="2">
    <citation type="submission" date="2024-04" db="EMBL/GenBank/DDBJ databases">
        <authorList>
            <person name="Chen Y."/>
            <person name="Shah S."/>
            <person name="Dougan E. K."/>
            <person name="Thang M."/>
            <person name="Chan C."/>
        </authorList>
    </citation>
    <scope>NUCLEOTIDE SEQUENCE [LARGE SCALE GENOMIC DNA]</scope>
</reference>
<proteinExistence type="predicted"/>
<evidence type="ECO:0000313" key="2">
    <source>
        <dbReference type="EMBL" id="CAI4009502.1"/>
    </source>
</evidence>
<evidence type="ECO:0000313" key="3">
    <source>
        <dbReference type="EMBL" id="CAL1162877.1"/>
    </source>
</evidence>
<accession>A0A9P1DGP0</accession>
<feature type="region of interest" description="Disordered" evidence="1">
    <location>
        <begin position="1"/>
        <end position="27"/>
    </location>
</feature>
<gene>
    <name evidence="2" type="ORF">C1SCF055_LOCUS34854</name>
</gene>
<dbReference type="EMBL" id="CAMXCT030004546">
    <property type="protein sequence ID" value="CAL4796814.1"/>
    <property type="molecule type" value="Genomic_DNA"/>
</dbReference>
<dbReference type="AlphaFoldDB" id="A0A9P1DGP0"/>
<feature type="region of interest" description="Disordered" evidence="1">
    <location>
        <begin position="93"/>
        <end position="117"/>
    </location>
</feature>
<protein>
    <submittedName>
        <fullName evidence="2">Uncharacterized protein</fullName>
    </submittedName>
</protein>
<comment type="caution">
    <text evidence="2">The sequence shown here is derived from an EMBL/GenBank/DDBJ whole genome shotgun (WGS) entry which is preliminary data.</text>
</comment>
<name>A0A9P1DGP0_9DINO</name>
<reference evidence="2" key="1">
    <citation type="submission" date="2022-10" db="EMBL/GenBank/DDBJ databases">
        <authorList>
            <person name="Chen Y."/>
            <person name="Dougan E. K."/>
            <person name="Chan C."/>
            <person name="Rhodes N."/>
            <person name="Thang M."/>
        </authorList>
    </citation>
    <scope>NUCLEOTIDE SEQUENCE</scope>
</reference>
<keyword evidence="4" id="KW-1185">Reference proteome</keyword>
<dbReference type="EMBL" id="CAMXCT020004546">
    <property type="protein sequence ID" value="CAL1162877.1"/>
    <property type="molecule type" value="Genomic_DNA"/>
</dbReference>
<evidence type="ECO:0000313" key="4">
    <source>
        <dbReference type="Proteomes" id="UP001152797"/>
    </source>
</evidence>
<dbReference type="Proteomes" id="UP001152797">
    <property type="component" value="Unassembled WGS sequence"/>
</dbReference>
<feature type="region of interest" description="Disordered" evidence="1">
    <location>
        <begin position="131"/>
        <end position="164"/>
    </location>
</feature>
<feature type="compositionally biased region" description="Basic and acidic residues" evidence="1">
    <location>
        <begin position="14"/>
        <end position="27"/>
    </location>
</feature>
<evidence type="ECO:0000256" key="1">
    <source>
        <dbReference type="SAM" id="MobiDB-lite"/>
    </source>
</evidence>